<evidence type="ECO:0000256" key="2">
    <source>
        <dbReference type="ARBA" id="ARBA00022723"/>
    </source>
</evidence>
<reference evidence="7 8" key="1">
    <citation type="submission" date="2013-07" db="EMBL/GenBank/DDBJ databases">
        <title>Completed genome of Sphingomonas sanxanigenens NX02.</title>
        <authorList>
            <person name="Ma T."/>
            <person name="Huang H."/>
            <person name="Wu M."/>
            <person name="Li X."/>
            <person name="Li G."/>
        </authorList>
    </citation>
    <scope>NUCLEOTIDE SEQUENCE [LARGE SCALE GENOMIC DNA]</scope>
    <source>
        <strain evidence="7 8">NX02</strain>
    </source>
</reference>
<accession>W0ADC4</accession>
<evidence type="ECO:0000313" key="7">
    <source>
        <dbReference type="EMBL" id="AHE55076.1"/>
    </source>
</evidence>
<keyword evidence="4" id="KW-0560">Oxidoreductase</keyword>
<name>W0ADC4_9SPHN</name>
<organism evidence="7 8">
    <name type="scientific">Sphingomonas sanxanigenens DSM 19645 = NX02</name>
    <dbReference type="NCBI Taxonomy" id="1123269"/>
    <lineage>
        <taxon>Bacteria</taxon>
        <taxon>Pseudomonadati</taxon>
        <taxon>Pseudomonadota</taxon>
        <taxon>Alphaproteobacteria</taxon>
        <taxon>Sphingomonadales</taxon>
        <taxon>Sphingomonadaceae</taxon>
        <taxon>Sphingomonas</taxon>
    </lineage>
</organism>
<dbReference type="InterPro" id="IPR051178">
    <property type="entry name" value="TfdA_dioxygenase"/>
</dbReference>
<dbReference type="PATRIC" id="fig|1123269.5.peg.3323"/>
<dbReference type="EMBL" id="CP006644">
    <property type="protein sequence ID" value="AHE55076.1"/>
    <property type="molecule type" value="Genomic_DNA"/>
</dbReference>
<dbReference type="GO" id="GO:0046872">
    <property type="term" value="F:metal ion binding"/>
    <property type="evidence" value="ECO:0007669"/>
    <property type="project" value="UniProtKB-KW"/>
</dbReference>
<gene>
    <name evidence="7" type="ORF">NX02_16990</name>
</gene>
<dbReference type="RefSeq" id="WP_025293263.1">
    <property type="nucleotide sequence ID" value="NZ_CP006644.1"/>
</dbReference>
<dbReference type="PANTHER" id="PTHR43779">
    <property type="entry name" value="DIOXYGENASE RV0097-RELATED"/>
    <property type="match status" value="1"/>
</dbReference>
<comment type="similarity">
    <text evidence="1">Belongs to the TfdA dioxygenase family.</text>
</comment>
<dbReference type="OrthoDB" id="7209371at2"/>
<evidence type="ECO:0000256" key="5">
    <source>
        <dbReference type="ARBA" id="ARBA00023004"/>
    </source>
</evidence>
<sequence>MSDTATGTRFHVTPIGDGFGAEVAGLDLATASDAELAGIAALYRKGSVMVIRGQSLTPDQLTRFGAALGPLEDHTREQFTLPGYPTIYILSNKEVDGRRIGVHRDGMGWHTDGSYLREPLDTTVLYALETPPEGADTLLADMRAAFEALPEAERAAIEDKQVLHSFVHLIGQLDPQARSVVTAEQAERAPDVVHPLVLTRPDGSRNFYLSSGSTREILGEEPDAGRQRVRDLIAHATQDRFVYRHKWQAGDILVWNNRYTMHRATDYDDTRYERLVYRLWISGQGGLAA</sequence>
<dbReference type="Pfam" id="PF02668">
    <property type="entry name" value="TauD"/>
    <property type="match status" value="1"/>
</dbReference>
<dbReference type="KEGG" id="ssan:NX02_16990"/>
<dbReference type="PANTHER" id="PTHR43779:SF3">
    <property type="entry name" value="(3R)-3-[(CARBOXYMETHYL)AMINO]FATTY ACID OXYGENASE_DECARBOXYLASE"/>
    <property type="match status" value="1"/>
</dbReference>
<dbReference type="Proteomes" id="UP000018851">
    <property type="component" value="Chromosome"/>
</dbReference>
<evidence type="ECO:0000256" key="1">
    <source>
        <dbReference type="ARBA" id="ARBA00005896"/>
    </source>
</evidence>
<dbReference type="STRING" id="1123269.NX02_16990"/>
<keyword evidence="3" id="KW-0223">Dioxygenase</keyword>
<evidence type="ECO:0000256" key="3">
    <source>
        <dbReference type="ARBA" id="ARBA00022964"/>
    </source>
</evidence>
<dbReference type="SUPFAM" id="SSF51197">
    <property type="entry name" value="Clavaminate synthase-like"/>
    <property type="match status" value="1"/>
</dbReference>
<dbReference type="InterPro" id="IPR042098">
    <property type="entry name" value="TauD-like_sf"/>
</dbReference>
<dbReference type="Gene3D" id="3.60.130.10">
    <property type="entry name" value="Clavaminate synthase-like"/>
    <property type="match status" value="1"/>
</dbReference>
<evidence type="ECO:0000259" key="6">
    <source>
        <dbReference type="Pfam" id="PF02668"/>
    </source>
</evidence>
<keyword evidence="8" id="KW-1185">Reference proteome</keyword>
<dbReference type="HOGENOM" id="CLU_036005_2_0_5"/>
<evidence type="ECO:0000256" key="4">
    <source>
        <dbReference type="ARBA" id="ARBA00023002"/>
    </source>
</evidence>
<dbReference type="GO" id="GO:0016706">
    <property type="term" value="F:2-oxoglutarate-dependent dioxygenase activity"/>
    <property type="evidence" value="ECO:0007669"/>
    <property type="project" value="UniProtKB-ARBA"/>
</dbReference>
<dbReference type="AlphaFoldDB" id="W0ADC4"/>
<dbReference type="eggNOG" id="COG2175">
    <property type="taxonomic scope" value="Bacteria"/>
</dbReference>
<feature type="domain" description="TauD/TfdA-like" evidence="6">
    <location>
        <begin position="12"/>
        <end position="280"/>
    </location>
</feature>
<dbReference type="InterPro" id="IPR003819">
    <property type="entry name" value="TauD/TfdA-like"/>
</dbReference>
<evidence type="ECO:0000313" key="8">
    <source>
        <dbReference type="Proteomes" id="UP000018851"/>
    </source>
</evidence>
<protein>
    <recommendedName>
        <fullName evidence="6">TauD/TfdA-like domain-containing protein</fullName>
    </recommendedName>
</protein>
<proteinExistence type="inferred from homology"/>
<keyword evidence="5" id="KW-0408">Iron</keyword>
<keyword evidence="2" id="KW-0479">Metal-binding</keyword>